<dbReference type="Proteomes" id="UP000017836">
    <property type="component" value="Unassembled WGS sequence"/>
</dbReference>
<feature type="region of interest" description="Disordered" evidence="1">
    <location>
        <begin position="84"/>
        <end position="104"/>
    </location>
</feature>
<organism evidence="2 3">
    <name type="scientific">Amborella trichopoda</name>
    <dbReference type="NCBI Taxonomy" id="13333"/>
    <lineage>
        <taxon>Eukaryota</taxon>
        <taxon>Viridiplantae</taxon>
        <taxon>Streptophyta</taxon>
        <taxon>Embryophyta</taxon>
        <taxon>Tracheophyta</taxon>
        <taxon>Spermatophyta</taxon>
        <taxon>Magnoliopsida</taxon>
        <taxon>Amborellales</taxon>
        <taxon>Amborellaceae</taxon>
        <taxon>Amborella</taxon>
    </lineage>
</organism>
<evidence type="ECO:0000313" key="3">
    <source>
        <dbReference type="Proteomes" id="UP000017836"/>
    </source>
</evidence>
<evidence type="ECO:0000313" key="2">
    <source>
        <dbReference type="EMBL" id="ERN02961.1"/>
    </source>
</evidence>
<keyword evidence="3" id="KW-1185">Reference proteome</keyword>
<dbReference type="Gramene" id="ERN02961">
    <property type="protein sequence ID" value="ERN02961"/>
    <property type="gene ID" value="AMTR_s00134p00057490"/>
</dbReference>
<reference evidence="3" key="1">
    <citation type="journal article" date="2013" name="Science">
        <title>The Amborella genome and the evolution of flowering plants.</title>
        <authorList>
            <consortium name="Amborella Genome Project"/>
        </authorList>
    </citation>
    <scope>NUCLEOTIDE SEQUENCE [LARGE SCALE GENOMIC DNA]</scope>
</reference>
<protein>
    <submittedName>
        <fullName evidence="2">Uncharacterized protein</fullName>
    </submittedName>
</protein>
<name>W1P5S4_AMBTC</name>
<accession>W1P5S4</accession>
<proteinExistence type="predicted"/>
<dbReference type="AlphaFoldDB" id="W1P5S4"/>
<evidence type="ECO:0000256" key="1">
    <source>
        <dbReference type="SAM" id="MobiDB-lite"/>
    </source>
</evidence>
<dbReference type="EMBL" id="KI394460">
    <property type="protein sequence ID" value="ERN02961.1"/>
    <property type="molecule type" value="Genomic_DNA"/>
</dbReference>
<gene>
    <name evidence="2" type="ORF">AMTR_s00134p00057490</name>
</gene>
<dbReference type="HOGENOM" id="CLU_2253767_0_0_1"/>
<sequence length="104" mass="12194">MILERCITTEGKEGGEGETLYWGGARERRRQGGGELGKSVHMILERCVTTEAKEKEKENRQYWKRKKNALQYKLRSYKEREIVPHRGGKGRRRTRIMEGKLDEG</sequence>
<feature type="compositionally biased region" description="Basic and acidic residues" evidence="1">
    <location>
        <begin position="95"/>
        <end position="104"/>
    </location>
</feature>